<feature type="domain" description="BAG" evidence="1">
    <location>
        <begin position="41"/>
        <end position="118"/>
    </location>
</feature>
<dbReference type="Gramene" id="Pp3c21_6840V3.1">
    <property type="protein sequence ID" value="Pp3c21_6840V3.1"/>
    <property type="gene ID" value="Pp3c21_6840"/>
</dbReference>
<evidence type="ECO:0000313" key="3">
    <source>
        <dbReference type="EnsemblPlants" id="Pp3c21_6840V3.1"/>
    </source>
</evidence>
<dbReference type="Pfam" id="PF02179">
    <property type="entry name" value="BAG"/>
    <property type="match status" value="1"/>
</dbReference>
<dbReference type="RefSeq" id="XP_024359926.1">
    <property type="nucleotide sequence ID" value="XM_024504158.2"/>
</dbReference>
<dbReference type="RefSeq" id="XP_073385969.1">
    <property type="nucleotide sequence ID" value="XM_073529868.1"/>
</dbReference>
<dbReference type="Gramene" id="Pp3c21_6840V3.2">
    <property type="protein sequence ID" value="Pp3c21_6840V3.2"/>
    <property type="gene ID" value="Pp3c21_6840"/>
</dbReference>
<dbReference type="RefSeq" id="XP_024359927.1">
    <property type="nucleotide sequence ID" value="XM_024504159.2"/>
</dbReference>
<evidence type="ECO:0000259" key="1">
    <source>
        <dbReference type="PROSITE" id="PS51035"/>
    </source>
</evidence>
<gene>
    <name evidence="3" type="primary">LOC112274529</name>
    <name evidence="2" type="ORF">PHYPA_025815</name>
</gene>
<dbReference type="OrthoDB" id="1907216at2759"/>
<organism evidence="2">
    <name type="scientific">Physcomitrium patens</name>
    <name type="common">Spreading-leaved earth moss</name>
    <name type="synonym">Physcomitrella patens</name>
    <dbReference type="NCBI Taxonomy" id="3218"/>
    <lineage>
        <taxon>Eukaryota</taxon>
        <taxon>Viridiplantae</taxon>
        <taxon>Streptophyta</taxon>
        <taxon>Embryophyta</taxon>
        <taxon>Bryophyta</taxon>
        <taxon>Bryophytina</taxon>
        <taxon>Bryopsida</taxon>
        <taxon>Funariidae</taxon>
        <taxon>Funariales</taxon>
        <taxon>Funariaceae</taxon>
        <taxon>Physcomitrium</taxon>
    </lineage>
</organism>
<evidence type="ECO:0000313" key="4">
    <source>
        <dbReference type="Proteomes" id="UP000006727"/>
    </source>
</evidence>
<sequence length="146" mass="16533">MSGRNSALEAPASTVLAATIIQAHWRGSVLRRTSPLEKLQIIHQVRQDLKDHIQVLADAAQFEKLCADPKERLRWSECAMTLLLRLDSIQGAHAYVRDVRKVTSKEVIAFQEIIDSTAKDASSDVIRRALKSTLTMFRNMDHILER</sequence>
<reference evidence="2 4" key="2">
    <citation type="journal article" date="2018" name="Plant J.">
        <title>The Physcomitrella patens chromosome-scale assembly reveals moss genome structure and evolution.</title>
        <authorList>
            <person name="Lang D."/>
            <person name="Ullrich K.K."/>
            <person name="Murat F."/>
            <person name="Fuchs J."/>
            <person name="Jenkins J."/>
            <person name="Haas F.B."/>
            <person name="Piednoel M."/>
            <person name="Gundlach H."/>
            <person name="Van Bel M."/>
            <person name="Meyberg R."/>
            <person name="Vives C."/>
            <person name="Morata J."/>
            <person name="Symeonidi A."/>
            <person name="Hiss M."/>
            <person name="Muchero W."/>
            <person name="Kamisugi Y."/>
            <person name="Saleh O."/>
            <person name="Blanc G."/>
            <person name="Decker E.L."/>
            <person name="van Gessel N."/>
            <person name="Grimwood J."/>
            <person name="Hayes R.D."/>
            <person name="Graham S.W."/>
            <person name="Gunter L.E."/>
            <person name="McDaniel S.F."/>
            <person name="Hoernstein S.N.W."/>
            <person name="Larsson A."/>
            <person name="Li F.W."/>
            <person name="Perroud P.F."/>
            <person name="Phillips J."/>
            <person name="Ranjan P."/>
            <person name="Rokshar D.S."/>
            <person name="Rothfels C.J."/>
            <person name="Schneider L."/>
            <person name="Shu S."/>
            <person name="Stevenson D.W."/>
            <person name="Thummler F."/>
            <person name="Tillich M."/>
            <person name="Villarreal Aguilar J.C."/>
            <person name="Widiez T."/>
            <person name="Wong G.K."/>
            <person name="Wymore A."/>
            <person name="Zhang Y."/>
            <person name="Zimmer A.D."/>
            <person name="Quatrano R.S."/>
            <person name="Mayer K.F.X."/>
            <person name="Goodstein D."/>
            <person name="Casacuberta J.M."/>
            <person name="Vandepoele K."/>
            <person name="Reski R."/>
            <person name="Cuming A.C."/>
            <person name="Tuskan G.A."/>
            <person name="Maumus F."/>
            <person name="Salse J."/>
            <person name="Schmutz J."/>
            <person name="Rensing S.A."/>
        </authorList>
    </citation>
    <scope>NUCLEOTIDE SEQUENCE [LARGE SCALE GENOMIC DNA]</scope>
    <source>
        <strain evidence="3 4">cv. Gransden 2004</strain>
    </source>
</reference>
<dbReference type="InterPro" id="IPR000048">
    <property type="entry name" value="IQ_motif_EF-hand-BS"/>
</dbReference>
<dbReference type="RefSeq" id="XP_024359924.1">
    <property type="nucleotide sequence ID" value="XM_024504156.2"/>
</dbReference>
<dbReference type="AlphaFoldDB" id="A0A2K1IQY7"/>
<dbReference type="EMBL" id="ABEU02000021">
    <property type="protein sequence ID" value="PNR31693.1"/>
    <property type="molecule type" value="Genomic_DNA"/>
</dbReference>
<dbReference type="PANTHER" id="PTHR33322:SF4">
    <property type="entry name" value="BAG DOMAIN CONTAINING PROTEIN, EXPRESSED"/>
    <property type="match status" value="1"/>
</dbReference>
<reference evidence="2 4" key="1">
    <citation type="journal article" date="2008" name="Science">
        <title>The Physcomitrella genome reveals evolutionary insights into the conquest of land by plants.</title>
        <authorList>
            <person name="Rensing S."/>
            <person name="Lang D."/>
            <person name="Zimmer A."/>
            <person name="Terry A."/>
            <person name="Salamov A."/>
            <person name="Shapiro H."/>
            <person name="Nishiyama T."/>
            <person name="Perroud P.-F."/>
            <person name="Lindquist E."/>
            <person name="Kamisugi Y."/>
            <person name="Tanahashi T."/>
            <person name="Sakakibara K."/>
            <person name="Fujita T."/>
            <person name="Oishi K."/>
            <person name="Shin-I T."/>
            <person name="Kuroki Y."/>
            <person name="Toyoda A."/>
            <person name="Suzuki Y."/>
            <person name="Hashimoto A."/>
            <person name="Yamaguchi K."/>
            <person name="Sugano A."/>
            <person name="Kohara Y."/>
            <person name="Fujiyama A."/>
            <person name="Anterola A."/>
            <person name="Aoki S."/>
            <person name="Ashton N."/>
            <person name="Barbazuk W.B."/>
            <person name="Barker E."/>
            <person name="Bennetzen J."/>
            <person name="Bezanilla M."/>
            <person name="Blankenship R."/>
            <person name="Cho S.H."/>
            <person name="Dutcher S."/>
            <person name="Estelle M."/>
            <person name="Fawcett J.A."/>
            <person name="Gundlach H."/>
            <person name="Hanada K."/>
            <person name="Heyl A."/>
            <person name="Hicks K.A."/>
            <person name="Hugh J."/>
            <person name="Lohr M."/>
            <person name="Mayer K."/>
            <person name="Melkozernov A."/>
            <person name="Murata T."/>
            <person name="Nelson D."/>
            <person name="Pils B."/>
            <person name="Prigge M."/>
            <person name="Reiss B."/>
            <person name="Renner T."/>
            <person name="Rombauts S."/>
            <person name="Rushton P."/>
            <person name="Sanderfoot A."/>
            <person name="Schween G."/>
            <person name="Shiu S.-H."/>
            <person name="Stueber K."/>
            <person name="Theodoulou F.L."/>
            <person name="Tu H."/>
            <person name="Van de Peer Y."/>
            <person name="Verrier P.J."/>
            <person name="Waters E."/>
            <person name="Wood A."/>
            <person name="Yang L."/>
            <person name="Cove D."/>
            <person name="Cuming A."/>
            <person name="Hasebe M."/>
            <person name="Lucas S."/>
            <person name="Mishler D.B."/>
            <person name="Reski R."/>
            <person name="Grigoriev I."/>
            <person name="Quatrano R.S."/>
            <person name="Boore J.L."/>
        </authorList>
    </citation>
    <scope>NUCLEOTIDE SEQUENCE [LARGE SCALE GENOMIC DNA]</scope>
    <source>
        <strain evidence="3 4">cv. Gransden 2004</strain>
    </source>
</reference>
<dbReference type="InterPro" id="IPR003103">
    <property type="entry name" value="BAG_domain"/>
</dbReference>
<dbReference type="KEGG" id="ppp:112274529"/>
<dbReference type="Pfam" id="PF00612">
    <property type="entry name" value="IQ"/>
    <property type="match status" value="1"/>
</dbReference>
<dbReference type="PANTHER" id="PTHR33322">
    <property type="entry name" value="BAG DOMAIN CONTAINING PROTEIN, EXPRESSED"/>
    <property type="match status" value="1"/>
</dbReference>
<dbReference type="GO" id="GO:0006457">
    <property type="term" value="P:protein folding"/>
    <property type="evidence" value="ECO:0000318"/>
    <property type="project" value="GO_Central"/>
</dbReference>
<dbReference type="RefSeq" id="XP_024359925.1">
    <property type="nucleotide sequence ID" value="XM_024504157.2"/>
</dbReference>
<reference evidence="3" key="3">
    <citation type="submission" date="2020-12" db="UniProtKB">
        <authorList>
            <consortium name="EnsemblPlants"/>
        </authorList>
    </citation>
    <scope>IDENTIFICATION</scope>
</reference>
<dbReference type="EnsemblPlants" id="Pp3c21_6840V3.2">
    <property type="protein sequence ID" value="Pp3c21_6840V3.2"/>
    <property type="gene ID" value="Pp3c21_6840"/>
</dbReference>
<dbReference type="Proteomes" id="UP000006727">
    <property type="component" value="Chromosome 21"/>
</dbReference>
<evidence type="ECO:0000313" key="2">
    <source>
        <dbReference type="EMBL" id="PNR31693.1"/>
    </source>
</evidence>
<dbReference type="PROSITE" id="PS51035">
    <property type="entry name" value="BAG"/>
    <property type="match status" value="1"/>
</dbReference>
<keyword evidence="4" id="KW-1185">Reference proteome</keyword>
<dbReference type="EnsemblPlants" id="Pp3c21_6840V3.1">
    <property type="protein sequence ID" value="Pp3c21_6840V3.1"/>
    <property type="gene ID" value="Pp3c21_6840"/>
</dbReference>
<dbReference type="InterPro" id="IPR036533">
    <property type="entry name" value="BAG_dom_sf"/>
</dbReference>
<dbReference type="SUPFAM" id="SSF63491">
    <property type="entry name" value="BAG domain"/>
    <property type="match status" value="1"/>
</dbReference>
<dbReference type="Gene3D" id="1.20.58.120">
    <property type="entry name" value="BAG domain"/>
    <property type="match status" value="1"/>
</dbReference>
<dbReference type="GO" id="GO:0051087">
    <property type="term" value="F:protein-folding chaperone binding"/>
    <property type="evidence" value="ECO:0007669"/>
    <property type="project" value="InterPro"/>
</dbReference>
<accession>A0A2K1IQY7</accession>
<dbReference type="RefSeq" id="XP_073385968.1">
    <property type="nucleotide sequence ID" value="XM_073529867.1"/>
</dbReference>
<protein>
    <recommendedName>
        <fullName evidence="1">BAG domain-containing protein</fullName>
    </recommendedName>
</protein>
<name>A0A2K1IQY7_PHYPA</name>
<dbReference type="GeneID" id="112274529"/>
<dbReference type="InterPro" id="IPR040400">
    <property type="entry name" value="BAG5/6/7/8"/>
</dbReference>
<proteinExistence type="predicted"/>
<dbReference type="PaxDb" id="3218-PP1S27_369V6.1"/>